<dbReference type="CDD" id="cd10549">
    <property type="entry name" value="MtMvhB_like"/>
    <property type="match status" value="1"/>
</dbReference>
<feature type="domain" description="4Fe-4S ferredoxin-type" evidence="5">
    <location>
        <begin position="177"/>
        <end position="206"/>
    </location>
</feature>
<dbReference type="AlphaFoldDB" id="A0A0A7LDT8"/>
<dbReference type="STRING" id="1577791.Mpt1_c12610"/>
<dbReference type="InterPro" id="IPR017896">
    <property type="entry name" value="4Fe4S_Fe-S-bd"/>
</dbReference>
<feature type="domain" description="4Fe-4S ferredoxin-type" evidence="5">
    <location>
        <begin position="57"/>
        <end position="86"/>
    </location>
</feature>
<dbReference type="EC" id="1.12.98.3" evidence="6"/>
<dbReference type="PROSITE" id="PS51379">
    <property type="entry name" value="4FE4S_FER_2"/>
    <property type="match status" value="4"/>
</dbReference>
<dbReference type="PROSITE" id="PS00198">
    <property type="entry name" value="4FE4S_FER_1"/>
    <property type="match status" value="3"/>
</dbReference>
<dbReference type="GO" id="GO:0051911">
    <property type="term" value="F:Methanosarcina-phenazine hydrogenase activity"/>
    <property type="evidence" value="ECO:0007669"/>
    <property type="project" value="UniProtKB-EC"/>
</dbReference>
<dbReference type="OrthoDB" id="23478at2157"/>
<dbReference type="SUPFAM" id="SSF54862">
    <property type="entry name" value="4Fe-4S ferredoxins"/>
    <property type="match status" value="2"/>
</dbReference>
<accession>A0A0A7LDT8</accession>
<reference evidence="6 7" key="1">
    <citation type="journal article" date="2014" name="Appl. Environ. Microbiol.">
        <title>Comparative Genome Analysis of 'Candidatus Methanoplasma termitum' Indicates a New Mode of Energy Metabolism in the Seventh Order of Methanogens.</title>
        <authorList>
            <person name="Lang K."/>
            <person name="Schuldes J."/>
            <person name="Klingl A."/>
            <person name="Poehlein A."/>
            <person name="Daniel R."/>
            <person name="Brune A."/>
        </authorList>
    </citation>
    <scope>NUCLEOTIDE SEQUENCE [LARGE SCALE GENOMIC DNA]</scope>
    <source>
        <strain evidence="7">Mpt1</strain>
    </source>
</reference>
<evidence type="ECO:0000256" key="4">
    <source>
        <dbReference type="ARBA" id="ARBA00023014"/>
    </source>
</evidence>
<evidence type="ECO:0000256" key="3">
    <source>
        <dbReference type="ARBA" id="ARBA00023004"/>
    </source>
</evidence>
<feature type="domain" description="4Fe-4S ferredoxin-type" evidence="5">
    <location>
        <begin position="95"/>
        <end position="124"/>
    </location>
</feature>
<dbReference type="GO" id="GO:0016020">
    <property type="term" value="C:membrane"/>
    <property type="evidence" value="ECO:0007669"/>
    <property type="project" value="InterPro"/>
</dbReference>
<keyword evidence="7" id="KW-1185">Reference proteome</keyword>
<dbReference type="HAMAP" id="MF_01351">
    <property type="entry name" value="NDH1_NuoI"/>
    <property type="match status" value="1"/>
</dbReference>
<protein>
    <submittedName>
        <fullName evidence="6">FpoI protein</fullName>
        <ecNumber evidence="6">1.12.98.3</ecNumber>
    </submittedName>
</protein>
<dbReference type="GO" id="GO:0046872">
    <property type="term" value="F:metal ion binding"/>
    <property type="evidence" value="ECO:0007669"/>
    <property type="project" value="UniProtKB-KW"/>
</dbReference>
<dbReference type="GeneID" id="24818922"/>
<keyword evidence="2" id="KW-0479">Metal-binding</keyword>
<dbReference type="GO" id="GO:0009060">
    <property type="term" value="P:aerobic respiration"/>
    <property type="evidence" value="ECO:0007669"/>
    <property type="project" value="TreeGrafter"/>
</dbReference>
<dbReference type="EMBL" id="CP010070">
    <property type="protein sequence ID" value="AIZ57123.1"/>
    <property type="molecule type" value="Genomic_DNA"/>
</dbReference>
<organism evidence="6 7">
    <name type="scientific">Candidatus Methanoplasma termitum</name>
    <dbReference type="NCBI Taxonomy" id="1577791"/>
    <lineage>
        <taxon>Archaea</taxon>
        <taxon>Methanobacteriati</taxon>
        <taxon>Thermoplasmatota</taxon>
        <taxon>Thermoplasmata</taxon>
        <taxon>Methanomassiliicoccales</taxon>
        <taxon>Methanomassiliicoccaceae</taxon>
        <taxon>Candidatus Methanoplasma</taxon>
    </lineage>
</organism>
<evidence type="ECO:0000313" key="7">
    <source>
        <dbReference type="Proteomes" id="UP000030787"/>
    </source>
</evidence>
<dbReference type="HOGENOM" id="CLU_1127044_0_0_2"/>
<feature type="domain" description="4Fe-4S ferredoxin-type" evidence="5">
    <location>
        <begin position="216"/>
        <end position="245"/>
    </location>
</feature>
<evidence type="ECO:0000256" key="2">
    <source>
        <dbReference type="ARBA" id="ARBA00022723"/>
    </source>
</evidence>
<dbReference type="PANTHER" id="PTHR10849">
    <property type="entry name" value="NADH DEHYDROGENASE UBIQUINONE IRON-SULFUR PROTEIN 8, MITOCHONDRIAL"/>
    <property type="match status" value="1"/>
</dbReference>
<name>A0A0A7LDT8_9ARCH</name>
<proteinExistence type="inferred from homology"/>
<dbReference type="Gene3D" id="3.30.70.20">
    <property type="match status" value="1"/>
</dbReference>
<keyword evidence="1" id="KW-0004">4Fe-4S</keyword>
<gene>
    <name evidence="6" type="primary">fpoI</name>
    <name evidence="6" type="ORF">Mpt1_c12610</name>
</gene>
<dbReference type="GO" id="GO:0051539">
    <property type="term" value="F:4 iron, 4 sulfur cluster binding"/>
    <property type="evidence" value="ECO:0007669"/>
    <property type="project" value="UniProtKB-KW"/>
</dbReference>
<dbReference type="RefSeq" id="WP_048113170.1">
    <property type="nucleotide sequence ID" value="NZ_CP010070.1"/>
</dbReference>
<keyword evidence="3" id="KW-0408">Iron</keyword>
<dbReference type="InterPro" id="IPR017900">
    <property type="entry name" value="4Fe4S_Fe_S_CS"/>
</dbReference>
<keyword evidence="6" id="KW-0560">Oxidoreductase</keyword>
<evidence type="ECO:0000256" key="1">
    <source>
        <dbReference type="ARBA" id="ARBA00022485"/>
    </source>
</evidence>
<dbReference type="NCBIfam" id="TIGR01971">
    <property type="entry name" value="NuoI"/>
    <property type="match status" value="1"/>
</dbReference>
<dbReference type="Proteomes" id="UP000030787">
    <property type="component" value="Chromosome"/>
</dbReference>
<dbReference type="InterPro" id="IPR010226">
    <property type="entry name" value="NADH_quinone_OxRdtase_chainI"/>
</dbReference>
<keyword evidence="4" id="KW-0411">Iron-sulfur</keyword>
<sequence>MAEKKYLEKYPRNPARVLWVMKPIVKVLRLFGKTIIHRPVTILYPYEKMWVPENYRGRPGLRLERCVACGMCVKMCPTACIKLVETDNSAGEKVMRPQVNLGRCAMCGYCAEYCPVNAMTVTPEFELAEYTREDLIYGPKRLAYNATEKMEVHLEMTLMSDVKNGNSEKRISPFMTDRPVLDQKKCISCKKCEKVCPVKAVKMVEHGVNEKGRPILYPEFNQATCICCQNCVEDCPKDALHIYEVL</sequence>
<dbReference type="Gene3D" id="3.30.70.3270">
    <property type="match status" value="1"/>
</dbReference>
<dbReference type="Pfam" id="PF12838">
    <property type="entry name" value="Fer4_7"/>
    <property type="match status" value="2"/>
</dbReference>
<dbReference type="GO" id="GO:0003954">
    <property type="term" value="F:NADH dehydrogenase activity"/>
    <property type="evidence" value="ECO:0007669"/>
    <property type="project" value="TreeGrafter"/>
</dbReference>
<evidence type="ECO:0000259" key="5">
    <source>
        <dbReference type="PROSITE" id="PS51379"/>
    </source>
</evidence>
<dbReference type="KEGG" id="mear:Mpt1_c12610"/>
<evidence type="ECO:0000313" key="6">
    <source>
        <dbReference type="EMBL" id="AIZ57123.1"/>
    </source>
</evidence>